<protein>
    <recommendedName>
        <fullName evidence="6">tRNA1(Val) (adenine(37)-N6)-methyltransferase</fullName>
        <ecNumber evidence="6">2.1.1.223</ecNumber>
    </recommendedName>
    <alternativeName>
        <fullName evidence="6">tRNA m6A37 methyltransferase</fullName>
    </alternativeName>
</protein>
<dbReference type="HAMAP" id="MF_01872">
    <property type="entry name" value="tRNA_methyltr_YfiC"/>
    <property type="match status" value="1"/>
</dbReference>
<feature type="domain" description="Methyltransferase small" evidence="7">
    <location>
        <begin position="26"/>
        <end position="156"/>
    </location>
</feature>
<keyword evidence="1 6" id="KW-0963">Cytoplasm</keyword>
<evidence type="ECO:0000256" key="2">
    <source>
        <dbReference type="ARBA" id="ARBA00022603"/>
    </source>
</evidence>
<proteinExistence type="inferred from homology"/>
<evidence type="ECO:0000313" key="8">
    <source>
        <dbReference type="EMBL" id="MBC6112883.1"/>
    </source>
</evidence>
<dbReference type="Pfam" id="PF05175">
    <property type="entry name" value="MTS"/>
    <property type="match status" value="1"/>
</dbReference>
<dbReference type="InterPro" id="IPR050210">
    <property type="entry name" value="tRNA_Adenine-N(6)_MTase"/>
</dbReference>
<dbReference type="PANTHER" id="PTHR47739:SF1">
    <property type="entry name" value="TRNA1(VAL) (ADENINE(37)-N6)-METHYLTRANSFERASE"/>
    <property type="match status" value="1"/>
</dbReference>
<organism evidence="8 9">
    <name type="scientific">Pedobacter fastidiosus</name>
    <dbReference type="NCBI Taxonomy" id="2765361"/>
    <lineage>
        <taxon>Bacteria</taxon>
        <taxon>Pseudomonadati</taxon>
        <taxon>Bacteroidota</taxon>
        <taxon>Sphingobacteriia</taxon>
        <taxon>Sphingobacteriales</taxon>
        <taxon>Sphingobacteriaceae</taxon>
        <taxon>Pedobacter</taxon>
    </lineage>
</organism>
<evidence type="ECO:0000259" key="7">
    <source>
        <dbReference type="Pfam" id="PF05175"/>
    </source>
</evidence>
<evidence type="ECO:0000256" key="3">
    <source>
        <dbReference type="ARBA" id="ARBA00022679"/>
    </source>
</evidence>
<evidence type="ECO:0000313" key="9">
    <source>
        <dbReference type="Proteomes" id="UP000652755"/>
    </source>
</evidence>
<comment type="subcellular location">
    <subcellularLocation>
        <location evidence="6">Cytoplasm</location>
    </subcellularLocation>
</comment>
<accession>A0ABR7KYW1</accession>
<keyword evidence="9" id="KW-1185">Reference proteome</keyword>
<dbReference type="InterPro" id="IPR002052">
    <property type="entry name" value="DNA_methylase_N6_adenine_CS"/>
</dbReference>
<keyword evidence="3 6" id="KW-0808">Transferase</keyword>
<reference evidence="8 9" key="1">
    <citation type="submission" date="2020-08" db="EMBL/GenBank/DDBJ databases">
        <authorList>
            <person name="Sun Q."/>
            <person name="Inoue M."/>
        </authorList>
    </citation>
    <scope>NUCLEOTIDE SEQUENCE [LARGE SCALE GENOMIC DNA]</scope>
    <source>
        <strain evidence="8 9">CCM 8938</strain>
    </source>
</reference>
<keyword evidence="5 6" id="KW-0819">tRNA processing</keyword>
<dbReference type="PRINTS" id="PR00507">
    <property type="entry name" value="N12N6MTFRASE"/>
</dbReference>
<dbReference type="InterPro" id="IPR029063">
    <property type="entry name" value="SAM-dependent_MTases_sf"/>
</dbReference>
<evidence type="ECO:0000256" key="4">
    <source>
        <dbReference type="ARBA" id="ARBA00022691"/>
    </source>
</evidence>
<dbReference type="PANTHER" id="PTHR47739">
    <property type="entry name" value="TRNA1(VAL) (ADENINE(37)-N6)-METHYLTRANSFERASE"/>
    <property type="match status" value="1"/>
</dbReference>
<comment type="function">
    <text evidence="6">Specifically methylates the adenine in position 37 of tRNA(1)(Val) (anticodon cmo5UAC).</text>
</comment>
<keyword evidence="4 6" id="KW-0949">S-adenosyl-L-methionine</keyword>
<evidence type="ECO:0000256" key="5">
    <source>
        <dbReference type="ARBA" id="ARBA00022694"/>
    </source>
</evidence>
<comment type="catalytic activity">
    <reaction evidence="6">
        <text>adenosine(37) in tRNA1(Val) + S-adenosyl-L-methionine = N(6)-methyladenosine(37) in tRNA1(Val) + S-adenosyl-L-homocysteine + H(+)</text>
        <dbReference type="Rhea" id="RHEA:43160"/>
        <dbReference type="Rhea" id="RHEA-COMP:10369"/>
        <dbReference type="Rhea" id="RHEA-COMP:10370"/>
        <dbReference type="ChEBI" id="CHEBI:15378"/>
        <dbReference type="ChEBI" id="CHEBI:57856"/>
        <dbReference type="ChEBI" id="CHEBI:59789"/>
        <dbReference type="ChEBI" id="CHEBI:74411"/>
        <dbReference type="ChEBI" id="CHEBI:74449"/>
        <dbReference type="EC" id="2.1.1.223"/>
    </reaction>
</comment>
<dbReference type="GO" id="GO:0008168">
    <property type="term" value="F:methyltransferase activity"/>
    <property type="evidence" value="ECO:0007669"/>
    <property type="project" value="UniProtKB-KW"/>
</dbReference>
<dbReference type="PROSITE" id="PS00092">
    <property type="entry name" value="N6_MTASE"/>
    <property type="match status" value="1"/>
</dbReference>
<gene>
    <name evidence="8" type="ORF">H7U22_20875</name>
</gene>
<comment type="caution">
    <text evidence="8">The sequence shown here is derived from an EMBL/GenBank/DDBJ whole genome shotgun (WGS) entry which is preliminary data.</text>
</comment>
<name>A0ABR7KYW1_9SPHI</name>
<comment type="similarity">
    <text evidence="6">Belongs to the methyltransferase superfamily. tRNA (adenine-N(6)-)-methyltransferase family.</text>
</comment>
<dbReference type="InterPro" id="IPR007848">
    <property type="entry name" value="Small_mtfrase_dom"/>
</dbReference>
<dbReference type="EC" id="2.1.1.223" evidence="6"/>
<dbReference type="SUPFAM" id="SSF53335">
    <property type="entry name" value="S-adenosyl-L-methionine-dependent methyltransferases"/>
    <property type="match status" value="1"/>
</dbReference>
<evidence type="ECO:0000256" key="1">
    <source>
        <dbReference type="ARBA" id="ARBA00022490"/>
    </source>
</evidence>
<evidence type="ECO:0000256" key="6">
    <source>
        <dbReference type="HAMAP-Rule" id="MF_01872"/>
    </source>
</evidence>
<dbReference type="CDD" id="cd02440">
    <property type="entry name" value="AdoMet_MTases"/>
    <property type="match status" value="1"/>
</dbReference>
<sequence>MSIFKFKQFDVDQSGCAMKINTDGVLLAASVFHPKPKRILDIGAGTGVIALMLAQRFNNANIDAVEIDEQAAVTASNNFKNSPFSQRLSAFHISIEDYSCTDHYDLIVSNPPFFVNDLKNEEARKGIARHADHDFFEMLIRKSSDMLNDKGCFWLILPVKQADYVIGLAPKYGFFLRERISMHSDKDKPTFRQMVCLRKEEVDQIERDFYIYESLKQHTQEYKKLLKDFFLAL</sequence>
<keyword evidence="2 6" id="KW-0489">Methyltransferase</keyword>
<dbReference type="GO" id="GO:0032259">
    <property type="term" value="P:methylation"/>
    <property type="evidence" value="ECO:0007669"/>
    <property type="project" value="UniProtKB-KW"/>
</dbReference>
<dbReference type="Proteomes" id="UP000652755">
    <property type="component" value="Unassembled WGS sequence"/>
</dbReference>
<dbReference type="RefSeq" id="WP_187073301.1">
    <property type="nucleotide sequence ID" value="NZ_JACRYL010000029.1"/>
</dbReference>
<dbReference type="EMBL" id="JACRYL010000029">
    <property type="protein sequence ID" value="MBC6112883.1"/>
    <property type="molecule type" value="Genomic_DNA"/>
</dbReference>
<dbReference type="Gene3D" id="3.40.50.150">
    <property type="entry name" value="Vaccinia Virus protein VP39"/>
    <property type="match status" value="1"/>
</dbReference>
<dbReference type="InterPro" id="IPR022882">
    <property type="entry name" value="tRNA_adenine-N6_MeTrfase"/>
</dbReference>